<accession>A0ABY8D7G2</accession>
<reference evidence="4 5" key="1">
    <citation type="submission" date="2023-03" db="EMBL/GenBank/DDBJ databases">
        <authorList>
            <person name="Kaur S."/>
            <person name="Espinosa-Saiz D."/>
            <person name="Velazquez E."/>
            <person name="Menendez E."/>
            <person name="diCenzo G.C."/>
        </authorList>
    </citation>
    <scope>NUCLEOTIDE SEQUENCE [LARGE SCALE GENOMIC DNA]</scope>
    <source>
        <strain evidence="4 5">LMG 24692</strain>
    </source>
</reference>
<dbReference type="InterPro" id="IPR011953">
    <property type="entry name" value="Cobalto_CobN"/>
</dbReference>
<evidence type="ECO:0000259" key="3">
    <source>
        <dbReference type="Pfam" id="PF02514"/>
    </source>
</evidence>
<dbReference type="NCBIfam" id="TIGR02257">
    <property type="entry name" value="cobalto_cobN"/>
    <property type="match status" value="1"/>
</dbReference>
<dbReference type="InterPro" id="IPR003672">
    <property type="entry name" value="CobN/Mg_chltase"/>
</dbReference>
<feature type="domain" description="CobN/magnesium chelatase" evidence="3">
    <location>
        <begin position="138"/>
        <end position="1396"/>
    </location>
</feature>
<gene>
    <name evidence="4" type="primary">cobN</name>
    <name evidence="4" type="ORF">PZN02_003145</name>
</gene>
<evidence type="ECO:0000256" key="2">
    <source>
        <dbReference type="SAM" id="MobiDB-lite"/>
    </source>
</evidence>
<dbReference type="PANTHER" id="PTHR44119:SF4">
    <property type="entry name" value="AEROBIC COBALTOCHELATASE SUBUNIT COBN"/>
    <property type="match status" value="1"/>
</dbReference>
<protein>
    <recommendedName>
        <fullName evidence="1">Cobaltochelatase subunit CobN</fullName>
        <ecNumber evidence="1">6.6.1.2</ecNumber>
    </recommendedName>
</protein>
<dbReference type="GO" id="GO:0051116">
    <property type="term" value="F:cobaltochelatase activity"/>
    <property type="evidence" value="ECO:0007669"/>
    <property type="project" value="UniProtKB-EC"/>
</dbReference>
<feature type="compositionally biased region" description="Polar residues" evidence="2">
    <location>
        <begin position="222"/>
        <end position="232"/>
    </location>
</feature>
<dbReference type="PANTHER" id="PTHR44119">
    <property type="entry name" value="MAGNESIUM-CHELATASE SUBUNIT CHLH, CHLOROPLASTIC"/>
    <property type="match status" value="1"/>
</dbReference>
<dbReference type="EMBL" id="CP120373">
    <property type="protein sequence ID" value="WEX86814.1"/>
    <property type="molecule type" value="Genomic_DNA"/>
</dbReference>
<proteinExistence type="predicted"/>
<name>A0ABY8D7G2_9HYPH</name>
<dbReference type="CDD" id="cd10150">
    <property type="entry name" value="CobN_like"/>
    <property type="match status" value="1"/>
</dbReference>
<dbReference type="Proteomes" id="UP001229355">
    <property type="component" value="Chromosome 1"/>
</dbReference>
<dbReference type="EC" id="6.6.1.2" evidence="1"/>
<evidence type="ECO:0000313" key="4">
    <source>
        <dbReference type="EMBL" id="WEX86814.1"/>
    </source>
</evidence>
<dbReference type="Pfam" id="PF02514">
    <property type="entry name" value="CobN-Mg_chel"/>
    <property type="match status" value="1"/>
</dbReference>
<sequence length="1419" mass="152738">MHLLLAQKGTIADGNEAIDLGQSPADILFLSAADTELASIAAAHGRRVGARTLRIASLMNLMHPMSVDTYVERTARHAKLIVVRPLGGASYFRYVLEALHAAAVMGKFQIAALPGDDKPDPGLDPFSTVSAQDRERLWAYLTEGGADNAGLFLDYAEALIADGEKPQPARPLLKAGIWWPGEGVIGVERWRAIASLPGTPPSVLPAISPTRGEIDPRPSPVSPSKATPGQPSNPVPVEGQTVASVISPLVGEMSGRTEGGMPQADAGKPTAAICFYRALVQSGETKPVEALIEALAAEGMRALPVFVSSLKDQVSIGTLQAIFAESAPDVVMNATGFAVSAPGADRQPTVLESTGAPVLQVIFSGSSRAAWEASPQGLMARDLGMNVALPEVDGRILSRAVSFKAASVYDPAVEANIVGHEPLADRVRFAARLAANWARLRRARPEARRVAIVMANYPNRDGRLGNGVGLDTPAGTIEVLKAMAAEGYSVGDRPEDGDALMRFLMAGPTNAAGRDREIREVISLAQYKNFLGVLPQQIQEEVTARWGEPEADPFFLDGTFALPLARFGEVLVGIQPARGYNIDPKETYHAPDLVPPHGYLAFYAFLRQVFKADAIIHMGKHGNLEWLPGKALALSENCYPEAVFGPTPHLYPFIVNDPGEGTQAKRRTSAVIIDHLTPPLTRAESYGPLKDLEALVDEYYEAAGGDPRRLRLLSRQILDLVRDIGLDHDAGIEKADSDDKALEKLDAYLCDLKEMQIRDGLHIFGVAPEGRLLTDLTVALARVPRGLGEGGDQSLQRAIAADLGLGASAQVPPSVVPDISPTRGEIREASARTSAAPSHEAKLAAQQRGANLVAQHPQVRPAGEAASITNSVEEPTGSRLPISPFVGEMPGRAEGGTPPQSQPFDPLDCVMSAPWTGPKPKVLASLSDAPWRTAGDTVERIELLAAKLVSGEIACPADWPATRAVLDEIDTRLKPSIEGSGEAEIKGLLTGLDGRFVAPGPSGAPTRGRPDVLPTGRNFYSVDSRAVPTPAAYELGKKSAELLIRRYLQDHGEWPSSFGLTAWGTSNMRTGGDDIAQALALIGAKPVWDMTSRRVTGYEIVPLAVLGRPRVDVTLRISGFFRDAFPEQIALFDKAIRAVGALEEDNADNMIAARMRAETRRLEEKGVEPKDAARRASYRVFGAKPGAYGAGLQALIDEKGWDKRGDLADAYLTWGGYAYGAGEDGKAERGLFEERLRSIEAVVQNQDNREHDLLDSDDYYQFEGGMSAAAEHLSGARPAIYHNDHSRPEKPVIRSLEEEIGRVVRARVVNPKWIDGIMRHGYKGAFEIAATVDYMFAFAATTGAVRDHHFEAAYHAFITDETVLDFLRDKNPAALAEMSERFLEAIDRGLWNPRSNSARFELNSLSGEPAARRLRTGNE</sequence>
<dbReference type="RefSeq" id="WP_280658882.1">
    <property type="nucleotide sequence ID" value="NZ_CP120373.1"/>
</dbReference>
<keyword evidence="4" id="KW-0436">Ligase</keyword>
<evidence type="ECO:0000313" key="5">
    <source>
        <dbReference type="Proteomes" id="UP001229355"/>
    </source>
</evidence>
<feature type="region of interest" description="Disordered" evidence="2">
    <location>
        <begin position="203"/>
        <end position="237"/>
    </location>
</feature>
<organism evidence="4 5">
    <name type="scientific">Sinorhizobium garamanticum</name>
    <dbReference type="NCBI Taxonomy" id="680247"/>
    <lineage>
        <taxon>Bacteria</taxon>
        <taxon>Pseudomonadati</taxon>
        <taxon>Pseudomonadota</taxon>
        <taxon>Alphaproteobacteria</taxon>
        <taxon>Hyphomicrobiales</taxon>
        <taxon>Rhizobiaceae</taxon>
        <taxon>Sinorhizobium/Ensifer group</taxon>
        <taxon>Sinorhizobium</taxon>
    </lineage>
</organism>
<keyword evidence="5" id="KW-1185">Reference proteome</keyword>
<evidence type="ECO:0000256" key="1">
    <source>
        <dbReference type="NCBIfam" id="TIGR02257"/>
    </source>
</evidence>